<feature type="compositionally biased region" description="Basic and acidic residues" evidence="6">
    <location>
        <begin position="314"/>
        <end position="328"/>
    </location>
</feature>
<sequence>MKRYFPFALLLVLSACVSGSKIRADSEVIQADVERARRSGAQRCAPRELATAEANLDFARGELSQGSSFRASEHIRLADTSIKKALALSKDCAPKQVVVREKPDQPQPQQPQDPPSQQVVVRIEETDSDGDGILDKDDPCPDQAEDKDGFEDMDGCPEPDNDKDGVLDAADKCPLLPGPADNAGCPEETPKDRDGDGIPDKQDKCPDQAEDRDGFQDEDGCPELDNDSDGIVDSADKCPNELGPLQNLGCPIVDKDGDGINDPQDKCPDEPEDKDGFQDEDGCPDLDNDADGVPDGQDKCPLEAGPAENGGCPDSDKDRDGIVDRLDACPEEPGVPEEKGCAKKYKMVVVKKDRIEIKKQINFGTGSAKIVGAQSLAILKDIALVLVDMPIIKKVRIEGHTDSQGADASNLRLSQKRADAVMAQLIKLGIDPGRLEAVGYGETKPIASNATKAGRAENRRTEFNIVEQ</sequence>
<keyword evidence="10" id="KW-1185">Reference proteome</keyword>
<dbReference type="eggNOG" id="COG2885">
    <property type="taxonomic scope" value="Bacteria"/>
</dbReference>
<keyword evidence="2" id="KW-0732">Signal</keyword>
<dbReference type="InterPro" id="IPR006664">
    <property type="entry name" value="OMP_bac"/>
</dbReference>
<dbReference type="InterPro" id="IPR003367">
    <property type="entry name" value="Thrombospondin_3-like_rpt"/>
</dbReference>
<feature type="compositionally biased region" description="Acidic residues" evidence="6">
    <location>
        <begin position="216"/>
        <end position="230"/>
    </location>
</feature>
<gene>
    <name evidence="8" type="ordered locus">STAUR_5944</name>
    <name evidence="9" type="ORF">STIAU_1081</name>
</gene>
<evidence type="ECO:0000256" key="5">
    <source>
        <dbReference type="PROSITE-ProRule" id="PRU00473"/>
    </source>
</evidence>
<dbReference type="KEGG" id="sur:STAUR_5944"/>
<dbReference type="HOGENOM" id="CLU_045817_0_0_7"/>
<reference evidence="8 10" key="2">
    <citation type="journal article" date="2011" name="Mol. Biol. Evol.">
        <title>Comparative genomic analysis of fruiting body formation in Myxococcales.</title>
        <authorList>
            <person name="Huntley S."/>
            <person name="Hamann N."/>
            <person name="Wegener-Feldbrugge S."/>
            <person name="Treuner-Lange A."/>
            <person name="Kube M."/>
            <person name="Reinhardt R."/>
            <person name="Klages S."/>
            <person name="Muller R."/>
            <person name="Ronning C.M."/>
            <person name="Nierman W.C."/>
            <person name="Sogaard-Andersen L."/>
        </authorList>
    </citation>
    <scope>NUCLEOTIDE SEQUENCE [LARGE SCALE GENOMIC DNA]</scope>
    <source>
        <strain evidence="8 10">DW4/3-1</strain>
    </source>
</reference>
<dbReference type="Proteomes" id="UP000032702">
    <property type="component" value="Unassembled WGS sequence"/>
</dbReference>
<dbReference type="Pfam" id="PF02412">
    <property type="entry name" value="TSP_3"/>
    <property type="match status" value="3"/>
</dbReference>
<protein>
    <submittedName>
        <fullName evidence="8">OmpA domain protein</fullName>
    </submittedName>
    <submittedName>
        <fullName evidence="9">OmpA/MotB</fullName>
    </submittedName>
</protein>
<dbReference type="GO" id="GO:0007155">
    <property type="term" value="P:cell adhesion"/>
    <property type="evidence" value="ECO:0007669"/>
    <property type="project" value="InterPro"/>
</dbReference>
<dbReference type="PANTHER" id="PTHR30329:SF21">
    <property type="entry name" value="LIPOPROTEIN YIAD-RELATED"/>
    <property type="match status" value="1"/>
</dbReference>
<evidence type="ECO:0000259" key="7">
    <source>
        <dbReference type="PROSITE" id="PS51123"/>
    </source>
</evidence>
<feature type="compositionally biased region" description="Basic and acidic residues" evidence="6">
    <location>
        <begin position="133"/>
        <end position="147"/>
    </location>
</feature>
<dbReference type="InterPro" id="IPR050330">
    <property type="entry name" value="Bact_OuterMem_StrucFunc"/>
</dbReference>
<keyword evidence="3 5" id="KW-0472">Membrane</keyword>
<dbReference type="SUPFAM" id="SSF103647">
    <property type="entry name" value="TSP type-3 repeat"/>
    <property type="match status" value="2"/>
</dbReference>
<evidence type="ECO:0000256" key="4">
    <source>
        <dbReference type="ARBA" id="ARBA00023237"/>
    </source>
</evidence>
<dbReference type="GO" id="GO:0005509">
    <property type="term" value="F:calcium ion binding"/>
    <property type="evidence" value="ECO:0007669"/>
    <property type="project" value="InterPro"/>
</dbReference>
<dbReference type="InterPro" id="IPR028974">
    <property type="entry name" value="TSP_type-3_rpt"/>
</dbReference>
<dbReference type="PROSITE" id="PS51257">
    <property type="entry name" value="PROKAR_LIPOPROTEIN"/>
    <property type="match status" value="1"/>
</dbReference>
<evidence type="ECO:0000313" key="11">
    <source>
        <dbReference type="Proteomes" id="UP000032702"/>
    </source>
</evidence>
<dbReference type="Gene3D" id="3.30.1330.60">
    <property type="entry name" value="OmpA-like domain"/>
    <property type="match status" value="1"/>
</dbReference>
<dbReference type="InterPro" id="IPR006665">
    <property type="entry name" value="OmpA-like"/>
</dbReference>
<dbReference type="OrthoDB" id="9805566at2"/>
<feature type="compositionally biased region" description="Basic and acidic residues" evidence="6">
    <location>
        <begin position="253"/>
        <end position="277"/>
    </location>
</feature>
<reference evidence="9 11" key="1">
    <citation type="submission" date="2006-04" db="EMBL/GenBank/DDBJ databases">
        <authorList>
            <person name="Nierman W.C."/>
        </authorList>
    </citation>
    <scope>NUCLEOTIDE SEQUENCE [LARGE SCALE GENOMIC DNA]</scope>
    <source>
        <strain evidence="9 11">DW4/3-1</strain>
    </source>
</reference>
<dbReference type="Proteomes" id="UP000001351">
    <property type="component" value="Chromosome"/>
</dbReference>
<dbReference type="PATRIC" id="fig|378806.16.peg.5500"/>
<feature type="compositionally biased region" description="Basic and acidic residues" evidence="6">
    <location>
        <begin position="188"/>
        <end position="215"/>
    </location>
</feature>
<organism evidence="9 11">
    <name type="scientific">Stigmatella aurantiaca (strain DW4/3-1)</name>
    <dbReference type="NCBI Taxonomy" id="378806"/>
    <lineage>
        <taxon>Bacteria</taxon>
        <taxon>Pseudomonadati</taxon>
        <taxon>Myxococcota</taxon>
        <taxon>Myxococcia</taxon>
        <taxon>Myxococcales</taxon>
        <taxon>Cystobacterineae</taxon>
        <taxon>Archangiaceae</taxon>
        <taxon>Stigmatella</taxon>
    </lineage>
</organism>
<name>Q091E5_STIAD</name>
<dbReference type="SUPFAM" id="SSF103088">
    <property type="entry name" value="OmpA-like"/>
    <property type="match status" value="1"/>
</dbReference>
<dbReference type="PANTHER" id="PTHR30329">
    <property type="entry name" value="STATOR ELEMENT OF FLAGELLAR MOTOR COMPLEX"/>
    <property type="match status" value="1"/>
</dbReference>
<evidence type="ECO:0000313" key="9">
    <source>
        <dbReference type="EMBL" id="EAU66353.1"/>
    </source>
</evidence>
<accession>Q091E5</accession>
<dbReference type="STRING" id="378806.STAUR_5944"/>
<evidence type="ECO:0000313" key="8">
    <source>
        <dbReference type="EMBL" id="ADO73705.1"/>
    </source>
</evidence>
<dbReference type="GO" id="GO:0009279">
    <property type="term" value="C:cell outer membrane"/>
    <property type="evidence" value="ECO:0007669"/>
    <property type="project" value="UniProtKB-SubCell"/>
</dbReference>
<keyword evidence="4" id="KW-0998">Cell outer membrane</keyword>
<dbReference type="InterPro" id="IPR036737">
    <property type="entry name" value="OmpA-like_sf"/>
</dbReference>
<evidence type="ECO:0000313" key="10">
    <source>
        <dbReference type="Proteomes" id="UP000001351"/>
    </source>
</evidence>
<dbReference type="AlphaFoldDB" id="Q091E5"/>
<dbReference type="PROSITE" id="PS51123">
    <property type="entry name" value="OMPA_2"/>
    <property type="match status" value="1"/>
</dbReference>
<dbReference type="PRINTS" id="PR01021">
    <property type="entry name" value="OMPADOMAIN"/>
</dbReference>
<feature type="domain" description="OmpA-like" evidence="7">
    <location>
        <begin position="350"/>
        <end position="468"/>
    </location>
</feature>
<comment type="subcellular location">
    <subcellularLocation>
        <location evidence="1">Cell outer membrane</location>
    </subcellularLocation>
</comment>
<dbReference type="CDD" id="cd07185">
    <property type="entry name" value="OmpA_C-like"/>
    <property type="match status" value="1"/>
</dbReference>
<dbReference type="RefSeq" id="WP_002614081.1">
    <property type="nucleotide sequence ID" value="NC_014623.1"/>
</dbReference>
<feature type="compositionally biased region" description="Acidic residues" evidence="6">
    <location>
        <begin position="278"/>
        <end position="292"/>
    </location>
</feature>
<feature type="region of interest" description="Disordered" evidence="6">
    <location>
        <begin position="126"/>
        <end position="337"/>
    </location>
</feature>
<feature type="compositionally biased region" description="Basic and acidic residues" evidence="6">
    <location>
        <begin position="160"/>
        <end position="171"/>
    </location>
</feature>
<feature type="compositionally biased region" description="Acidic residues" evidence="6">
    <location>
        <begin position="148"/>
        <end position="159"/>
    </location>
</feature>
<dbReference type="Pfam" id="PF00691">
    <property type="entry name" value="OmpA"/>
    <property type="match status" value="1"/>
</dbReference>
<proteinExistence type="predicted"/>
<evidence type="ECO:0000256" key="3">
    <source>
        <dbReference type="ARBA" id="ARBA00023136"/>
    </source>
</evidence>
<evidence type="ECO:0000256" key="2">
    <source>
        <dbReference type="ARBA" id="ARBA00022729"/>
    </source>
</evidence>
<dbReference type="Gene3D" id="4.10.1080.10">
    <property type="entry name" value="TSP type-3 repeat"/>
    <property type="match status" value="3"/>
</dbReference>
<dbReference type="EMBL" id="AAMD01000057">
    <property type="protein sequence ID" value="EAU66353.1"/>
    <property type="molecule type" value="Genomic_DNA"/>
</dbReference>
<dbReference type="EMBL" id="CP002271">
    <property type="protein sequence ID" value="ADO73705.1"/>
    <property type="molecule type" value="Genomic_DNA"/>
</dbReference>
<evidence type="ECO:0000256" key="1">
    <source>
        <dbReference type="ARBA" id="ARBA00004442"/>
    </source>
</evidence>
<evidence type="ECO:0000256" key="6">
    <source>
        <dbReference type="SAM" id="MobiDB-lite"/>
    </source>
</evidence>